<reference evidence="3 4" key="1">
    <citation type="submission" date="2019-02" db="EMBL/GenBank/DDBJ databases">
        <title>Deep-cultivation of Planctomycetes and their phenomic and genomic characterization uncovers novel biology.</title>
        <authorList>
            <person name="Wiegand S."/>
            <person name="Jogler M."/>
            <person name="Boedeker C."/>
            <person name="Pinto D."/>
            <person name="Vollmers J."/>
            <person name="Rivas-Marin E."/>
            <person name="Kohn T."/>
            <person name="Peeters S.H."/>
            <person name="Heuer A."/>
            <person name="Rast P."/>
            <person name="Oberbeckmann S."/>
            <person name="Bunk B."/>
            <person name="Jeske O."/>
            <person name="Meyerdierks A."/>
            <person name="Storesund J.E."/>
            <person name="Kallscheuer N."/>
            <person name="Luecker S."/>
            <person name="Lage O.M."/>
            <person name="Pohl T."/>
            <person name="Merkel B.J."/>
            <person name="Hornburger P."/>
            <person name="Mueller R.-W."/>
            <person name="Bruemmer F."/>
            <person name="Labrenz M."/>
            <person name="Spormann A.M."/>
            <person name="Op Den Camp H."/>
            <person name="Overmann J."/>
            <person name="Amann R."/>
            <person name="Jetten M.S.M."/>
            <person name="Mascher T."/>
            <person name="Medema M.H."/>
            <person name="Devos D.P."/>
            <person name="Kaster A.-K."/>
            <person name="Ovreas L."/>
            <person name="Rohde M."/>
            <person name="Galperin M.Y."/>
            <person name="Jogler C."/>
        </authorList>
    </citation>
    <scope>NUCLEOTIDE SEQUENCE [LARGE SCALE GENOMIC DNA]</scope>
    <source>
        <strain evidence="3 4">Pla100</strain>
    </source>
</reference>
<feature type="region of interest" description="Disordered" evidence="1">
    <location>
        <begin position="509"/>
        <end position="529"/>
    </location>
</feature>
<dbReference type="AlphaFoldDB" id="A0A5C6A445"/>
<feature type="region of interest" description="Disordered" evidence="1">
    <location>
        <begin position="841"/>
        <end position="881"/>
    </location>
</feature>
<organism evidence="3 4">
    <name type="scientific">Neorhodopirellula pilleata</name>
    <dbReference type="NCBI Taxonomy" id="2714738"/>
    <lineage>
        <taxon>Bacteria</taxon>
        <taxon>Pseudomonadati</taxon>
        <taxon>Planctomycetota</taxon>
        <taxon>Planctomycetia</taxon>
        <taxon>Pirellulales</taxon>
        <taxon>Pirellulaceae</taxon>
        <taxon>Neorhodopirellula</taxon>
    </lineage>
</organism>
<feature type="compositionally biased region" description="Low complexity" evidence="1">
    <location>
        <begin position="1018"/>
        <end position="1038"/>
    </location>
</feature>
<feature type="region of interest" description="Disordered" evidence="1">
    <location>
        <begin position="977"/>
        <end position="1131"/>
    </location>
</feature>
<dbReference type="EMBL" id="SJPM01000008">
    <property type="protein sequence ID" value="TWT94269.1"/>
    <property type="molecule type" value="Genomic_DNA"/>
</dbReference>
<feature type="region of interest" description="Disordered" evidence="1">
    <location>
        <begin position="755"/>
        <end position="822"/>
    </location>
</feature>
<feature type="compositionally biased region" description="Gly residues" evidence="1">
    <location>
        <begin position="1112"/>
        <end position="1124"/>
    </location>
</feature>
<comment type="caution">
    <text evidence="3">The sequence shown here is derived from an EMBL/GenBank/DDBJ whole genome shotgun (WGS) entry which is preliminary data.</text>
</comment>
<gene>
    <name evidence="3" type="ORF">Pla100_38790</name>
</gene>
<evidence type="ECO:0000256" key="1">
    <source>
        <dbReference type="SAM" id="MobiDB-lite"/>
    </source>
</evidence>
<feature type="compositionally biased region" description="Polar residues" evidence="1">
    <location>
        <begin position="682"/>
        <end position="694"/>
    </location>
</feature>
<feature type="transmembrane region" description="Helical" evidence="2">
    <location>
        <begin position="149"/>
        <end position="167"/>
    </location>
</feature>
<dbReference type="Proteomes" id="UP000316213">
    <property type="component" value="Unassembled WGS sequence"/>
</dbReference>
<feature type="region of interest" description="Disordered" evidence="1">
    <location>
        <begin position="648"/>
        <end position="667"/>
    </location>
</feature>
<keyword evidence="2" id="KW-0472">Membrane</keyword>
<feature type="transmembrane region" description="Helical" evidence="2">
    <location>
        <begin position="21"/>
        <end position="43"/>
    </location>
</feature>
<protein>
    <submittedName>
        <fullName evidence="3">Uncharacterized protein</fullName>
    </submittedName>
</protein>
<feature type="compositionally biased region" description="Basic and acidic residues" evidence="1">
    <location>
        <begin position="1006"/>
        <end position="1017"/>
    </location>
</feature>
<proteinExistence type="predicted"/>
<name>A0A5C6A445_9BACT</name>
<sequence>MQDKLLEQIETIANRYRKLRMLKWSAAVIAIGVLLAVIVAIASDRGWLMRTTFEPIPLVIGIVAFTFIGLMIVRIVAYRSFQTPNLIAREVERAFPDLGQKLLTAVEQTQSGRPLGFLQQRVVEQAYLHATKNPWRNTVAESKLRVGRLANSALAFVLVVLVAFLIFKPLPPSNSFASNLPMTNPDIVIEPGSIELERGSSLVVTADWGQTDPSRLPALDPELLTSVGDQSPSRMAMRRNLADPVWAVAMTDVRESFDYRVESVSGTSAFQSEVYRIDVFEYPKVTRTDAALTFPAYTHQEPTTVNDTVRVTVAEGTDVTWLCTVNQPLESAVMLDQDGASIPMTPHDTDPLVWSANMTMRQSNVFAVRLIDTAGRENQYTIELTCKVLANQPPKFDLTGAGDAIVSALEEFPVAAKVTDDFGVIRSGVRYTFDRMPEQELSLGESSSDPPQRKIEVSHLFEFERFDAVPDQLLAYSFWAEDIGPDGEVRHVDSDLFFAEVRPFEEIYRQGQQPPSSGQPGEQSENTQKAEKLLELQKQIIQATWNQARTLTSKPTDKMIEDVAVIAESQNDAIAQLDELKAEVRDPESIEHIDAAGKAMNDAVQVLDNFKAGTDADQLNNSLKKALTAEQNAYSSLLKLRAREFEVSKSQSQQSSSSRAGAQNRQRQLDELELDEDENRYETQATAEQSAGQSEQRETRQILSRLRELAQRQQDLNKEIAQLQSALQLAKTEEEKEEVQRLLKRLREQQEEILRQADETQERMQSAENSETMRQASEQLQETRENLRQAGEAMDQQDAATALSQGKRAERELKELRDEVRTQAADQFQEAMRQMQFDANELAEQQQEISEQMQQPSAPEKTPGLRADQSRDQTAEDLQAQQQRLENLLEQMQETVSQSETAEPLLAEKLYESFRETQQRQTSQRLDQAEQLWKRGFDVQANEMNESATEAIDKLKSQIDSAAENILASETESLREAMRQLESLQESLDAELGQEGGQETGGQETGRQETGRQEKGEQQPNGQQAGEQQSGEQQSGGQKPDGQEPSGQEPSGQKPGGQQSSRQQPSGQQPDGQEPRGEQPGGQPTGGQPSPGSQSGPTSQGLSMGTAAGALPGQGGAFAGGPLTGDGFREFSDGLRDVEEMVQDPELRSRAAQIRQRAREVRAEFQRNSKTPQWDLVEEMIATPLRELRRDVSEEWMLRSGDRDTLVPIDRDPVPEVYSDSVRQYYENLSSQSTP</sequence>
<feature type="compositionally biased region" description="Gly residues" evidence="1">
    <location>
        <begin position="994"/>
        <end position="1004"/>
    </location>
</feature>
<feature type="compositionally biased region" description="Polar residues" evidence="1">
    <location>
        <begin position="763"/>
        <end position="780"/>
    </location>
</feature>
<feature type="compositionally biased region" description="Basic and acidic residues" evidence="1">
    <location>
        <begin position="807"/>
        <end position="821"/>
    </location>
</feature>
<keyword evidence="2" id="KW-0812">Transmembrane</keyword>
<feature type="region of interest" description="Disordered" evidence="1">
    <location>
        <begin position="673"/>
        <end position="700"/>
    </location>
</feature>
<evidence type="ECO:0000313" key="4">
    <source>
        <dbReference type="Proteomes" id="UP000316213"/>
    </source>
</evidence>
<feature type="transmembrane region" description="Helical" evidence="2">
    <location>
        <begin position="55"/>
        <end position="77"/>
    </location>
</feature>
<feature type="compositionally biased region" description="Low complexity" evidence="1">
    <location>
        <begin position="650"/>
        <end position="666"/>
    </location>
</feature>
<accession>A0A5C6A445</accession>
<evidence type="ECO:0000256" key="2">
    <source>
        <dbReference type="SAM" id="Phobius"/>
    </source>
</evidence>
<keyword evidence="4" id="KW-1185">Reference proteome</keyword>
<evidence type="ECO:0000313" key="3">
    <source>
        <dbReference type="EMBL" id="TWT94269.1"/>
    </source>
</evidence>
<feature type="compositionally biased region" description="Low complexity" evidence="1">
    <location>
        <begin position="1045"/>
        <end position="1072"/>
    </location>
</feature>
<dbReference type="RefSeq" id="WP_231603209.1">
    <property type="nucleotide sequence ID" value="NZ_SJPM01000008.1"/>
</dbReference>
<feature type="compositionally biased region" description="Low complexity" evidence="1">
    <location>
        <begin position="844"/>
        <end position="855"/>
    </location>
</feature>
<feature type="compositionally biased region" description="Low complexity" evidence="1">
    <location>
        <begin position="510"/>
        <end position="525"/>
    </location>
</feature>
<feature type="compositionally biased region" description="Low complexity" evidence="1">
    <location>
        <begin position="1086"/>
        <end position="1101"/>
    </location>
</feature>
<keyword evidence="2" id="KW-1133">Transmembrane helix</keyword>